<name>A0ABQ8SIB5_PERAM</name>
<feature type="compositionally biased region" description="Acidic residues" evidence="1">
    <location>
        <begin position="31"/>
        <end position="46"/>
    </location>
</feature>
<keyword evidence="4" id="KW-1185">Reference proteome</keyword>
<organism evidence="3 4">
    <name type="scientific">Periplaneta americana</name>
    <name type="common">American cockroach</name>
    <name type="synonym">Blatta americana</name>
    <dbReference type="NCBI Taxonomy" id="6978"/>
    <lineage>
        <taxon>Eukaryota</taxon>
        <taxon>Metazoa</taxon>
        <taxon>Ecdysozoa</taxon>
        <taxon>Arthropoda</taxon>
        <taxon>Hexapoda</taxon>
        <taxon>Insecta</taxon>
        <taxon>Pterygota</taxon>
        <taxon>Neoptera</taxon>
        <taxon>Polyneoptera</taxon>
        <taxon>Dictyoptera</taxon>
        <taxon>Blattodea</taxon>
        <taxon>Blattoidea</taxon>
        <taxon>Blattidae</taxon>
        <taxon>Blattinae</taxon>
        <taxon>Periplaneta</taxon>
    </lineage>
</organism>
<evidence type="ECO:0000313" key="3">
    <source>
        <dbReference type="EMBL" id="KAJ4433788.1"/>
    </source>
</evidence>
<feature type="signal peptide" evidence="2">
    <location>
        <begin position="1"/>
        <end position="28"/>
    </location>
</feature>
<evidence type="ECO:0000256" key="1">
    <source>
        <dbReference type="SAM" id="MobiDB-lite"/>
    </source>
</evidence>
<gene>
    <name evidence="3" type="ORF">ANN_16100</name>
</gene>
<reference evidence="3 4" key="1">
    <citation type="journal article" date="2022" name="Allergy">
        <title>Genome assembly and annotation of Periplaneta americana reveal a comprehensive cockroach allergen profile.</title>
        <authorList>
            <person name="Wang L."/>
            <person name="Xiong Q."/>
            <person name="Saelim N."/>
            <person name="Wang L."/>
            <person name="Nong W."/>
            <person name="Wan A.T."/>
            <person name="Shi M."/>
            <person name="Liu X."/>
            <person name="Cao Q."/>
            <person name="Hui J.H.L."/>
            <person name="Sookrung N."/>
            <person name="Leung T.F."/>
            <person name="Tungtrongchitr A."/>
            <person name="Tsui S.K.W."/>
        </authorList>
    </citation>
    <scope>NUCLEOTIDE SEQUENCE [LARGE SCALE GENOMIC DNA]</scope>
    <source>
        <strain evidence="3">PWHHKU_190912</strain>
    </source>
</reference>
<dbReference type="EMBL" id="JAJSOF020000027">
    <property type="protein sequence ID" value="KAJ4433788.1"/>
    <property type="molecule type" value="Genomic_DNA"/>
</dbReference>
<proteinExistence type="predicted"/>
<evidence type="ECO:0000256" key="2">
    <source>
        <dbReference type="SAM" id="SignalP"/>
    </source>
</evidence>
<feature type="region of interest" description="Disordered" evidence="1">
    <location>
        <begin position="27"/>
        <end position="92"/>
    </location>
</feature>
<comment type="caution">
    <text evidence="3">The sequence shown here is derived from an EMBL/GenBank/DDBJ whole genome shotgun (WGS) entry which is preliminary data.</text>
</comment>
<keyword evidence="2" id="KW-0732">Signal</keyword>
<feature type="compositionally biased region" description="Basic and acidic residues" evidence="1">
    <location>
        <begin position="75"/>
        <end position="85"/>
    </location>
</feature>
<protein>
    <submittedName>
        <fullName evidence="3">Uncharacterized protein</fullName>
    </submittedName>
</protein>
<sequence>MGTGRNYPHKTGTLFYLLHLLTVGRNYALPDDGDDDYDDDDDDDPYDPYPFEVEMAGTHTENERKQNSQENTTTEEGKEDLRRDGWMGSSGT</sequence>
<dbReference type="Proteomes" id="UP001148838">
    <property type="component" value="Unassembled WGS sequence"/>
</dbReference>
<accession>A0ABQ8SIB5</accession>
<feature type="chain" id="PRO_5047009555" evidence="2">
    <location>
        <begin position="29"/>
        <end position="92"/>
    </location>
</feature>
<evidence type="ECO:0000313" key="4">
    <source>
        <dbReference type="Proteomes" id="UP001148838"/>
    </source>
</evidence>